<accession>A0A917Q886</accession>
<dbReference type="InterPro" id="IPR011250">
    <property type="entry name" value="OMP/PagP_B-barrel"/>
</dbReference>
<keyword evidence="1 2" id="KW-0732">Signal</keyword>
<feature type="domain" description="Outer membrane protein beta-barrel" evidence="3">
    <location>
        <begin position="115"/>
        <end position="270"/>
    </location>
</feature>
<evidence type="ECO:0000256" key="2">
    <source>
        <dbReference type="SAM" id="SignalP"/>
    </source>
</evidence>
<reference evidence="4 5" key="1">
    <citation type="journal article" date="2014" name="Int. J. Syst. Evol. Microbiol.">
        <title>Complete genome sequence of Corynebacterium casei LMG S-19264T (=DSM 44701T), isolated from a smear-ripened cheese.</title>
        <authorList>
            <consortium name="US DOE Joint Genome Institute (JGI-PGF)"/>
            <person name="Walter F."/>
            <person name="Albersmeier A."/>
            <person name="Kalinowski J."/>
            <person name="Ruckert C."/>
        </authorList>
    </citation>
    <scope>NUCLEOTIDE SEQUENCE [LARGE SCALE GENOMIC DNA]</scope>
    <source>
        <strain evidence="4 5">CGMCC 1.9161</strain>
    </source>
</reference>
<evidence type="ECO:0000313" key="5">
    <source>
        <dbReference type="Proteomes" id="UP000600449"/>
    </source>
</evidence>
<evidence type="ECO:0000256" key="1">
    <source>
        <dbReference type="ARBA" id="ARBA00022729"/>
    </source>
</evidence>
<dbReference type="InterPro" id="IPR027385">
    <property type="entry name" value="Beta-barrel_OMP"/>
</dbReference>
<dbReference type="AlphaFoldDB" id="A0A917Q886"/>
<keyword evidence="5" id="KW-1185">Reference proteome</keyword>
<dbReference type="Gene3D" id="2.40.160.20">
    <property type="match status" value="1"/>
</dbReference>
<dbReference type="EMBL" id="BMMF01000006">
    <property type="protein sequence ID" value="GGK35064.1"/>
    <property type="molecule type" value="Genomic_DNA"/>
</dbReference>
<protein>
    <recommendedName>
        <fullName evidence="3">Outer membrane protein beta-barrel domain-containing protein</fullName>
    </recommendedName>
</protein>
<sequence length="274" mass="27953">MIVSATAMRQPLFAALVATLSLLLPVTGTAAAPASVEVVASDAVARTGSVSGAEIGARAGCRLGRAADERTYEVCEDAHQVTLARAFGADAPFDPFVARLVAAQDPAPRAPRPYARFSTRTGLGGGGEDFRSGLSLGLGTGIAPNLRLEATLDLPGMRLDRAPAGLRAVALPLMATLALDLPSFGRVTPWLGAGIGVAALDLDPLADVPPAAVVPTHRSETVAMLSLGAGASYALADTLALDLSWRYARTLSGEAGADGLDRHDVLVGVQVSLP</sequence>
<feature type="chain" id="PRO_5037885304" description="Outer membrane protein beta-barrel domain-containing protein" evidence="2">
    <location>
        <begin position="31"/>
        <end position="274"/>
    </location>
</feature>
<evidence type="ECO:0000313" key="4">
    <source>
        <dbReference type="EMBL" id="GGK35064.1"/>
    </source>
</evidence>
<comment type="caution">
    <text evidence="4">The sequence shown here is derived from an EMBL/GenBank/DDBJ whole genome shotgun (WGS) entry which is preliminary data.</text>
</comment>
<evidence type="ECO:0000259" key="3">
    <source>
        <dbReference type="Pfam" id="PF13505"/>
    </source>
</evidence>
<name>A0A917Q886_9HYPH</name>
<dbReference type="SUPFAM" id="SSF56925">
    <property type="entry name" value="OMPA-like"/>
    <property type="match status" value="1"/>
</dbReference>
<organism evidence="4 5">
    <name type="scientific">Salinarimonas ramus</name>
    <dbReference type="NCBI Taxonomy" id="690164"/>
    <lineage>
        <taxon>Bacteria</taxon>
        <taxon>Pseudomonadati</taxon>
        <taxon>Pseudomonadota</taxon>
        <taxon>Alphaproteobacteria</taxon>
        <taxon>Hyphomicrobiales</taxon>
        <taxon>Salinarimonadaceae</taxon>
        <taxon>Salinarimonas</taxon>
    </lineage>
</organism>
<proteinExistence type="predicted"/>
<dbReference type="Pfam" id="PF13505">
    <property type="entry name" value="OMP_b-brl"/>
    <property type="match status" value="1"/>
</dbReference>
<feature type="signal peptide" evidence="2">
    <location>
        <begin position="1"/>
        <end position="30"/>
    </location>
</feature>
<dbReference type="Proteomes" id="UP000600449">
    <property type="component" value="Unassembled WGS sequence"/>
</dbReference>
<gene>
    <name evidence="4" type="ORF">GCM10011322_22300</name>
</gene>